<evidence type="ECO:0000313" key="2">
    <source>
        <dbReference type="Proteomes" id="UP001472677"/>
    </source>
</evidence>
<gene>
    <name evidence="1" type="ORF">V6N12_034298</name>
</gene>
<evidence type="ECO:0000313" key="1">
    <source>
        <dbReference type="EMBL" id="KAK8494984.1"/>
    </source>
</evidence>
<reference evidence="1 2" key="1">
    <citation type="journal article" date="2024" name="G3 (Bethesda)">
        <title>Genome assembly of Hibiscus sabdariffa L. provides insights into metabolisms of medicinal natural products.</title>
        <authorList>
            <person name="Kim T."/>
        </authorList>
    </citation>
    <scope>NUCLEOTIDE SEQUENCE [LARGE SCALE GENOMIC DNA]</scope>
    <source>
        <strain evidence="1">TK-2024</strain>
        <tissue evidence="1">Old leaves</tissue>
    </source>
</reference>
<dbReference type="Proteomes" id="UP001472677">
    <property type="component" value="Unassembled WGS sequence"/>
</dbReference>
<dbReference type="EMBL" id="JBBPBM010000476">
    <property type="protein sequence ID" value="KAK8494984.1"/>
    <property type="molecule type" value="Genomic_DNA"/>
</dbReference>
<protein>
    <submittedName>
        <fullName evidence="1">Uncharacterized protein</fullName>
    </submittedName>
</protein>
<comment type="caution">
    <text evidence="1">The sequence shown here is derived from an EMBL/GenBank/DDBJ whole genome shotgun (WGS) entry which is preliminary data.</text>
</comment>
<name>A0ABR2AMS7_9ROSI</name>
<keyword evidence="2" id="KW-1185">Reference proteome</keyword>
<accession>A0ABR2AMS7</accession>
<proteinExistence type="predicted"/>
<organism evidence="1 2">
    <name type="scientific">Hibiscus sabdariffa</name>
    <name type="common">roselle</name>
    <dbReference type="NCBI Taxonomy" id="183260"/>
    <lineage>
        <taxon>Eukaryota</taxon>
        <taxon>Viridiplantae</taxon>
        <taxon>Streptophyta</taxon>
        <taxon>Embryophyta</taxon>
        <taxon>Tracheophyta</taxon>
        <taxon>Spermatophyta</taxon>
        <taxon>Magnoliopsida</taxon>
        <taxon>eudicotyledons</taxon>
        <taxon>Gunneridae</taxon>
        <taxon>Pentapetalae</taxon>
        <taxon>rosids</taxon>
        <taxon>malvids</taxon>
        <taxon>Malvales</taxon>
        <taxon>Malvaceae</taxon>
        <taxon>Malvoideae</taxon>
        <taxon>Hibiscus</taxon>
    </lineage>
</organism>
<sequence>MKHEEESEVSEIFVTCEANEEQEISEAETEVESVLVKNESTEVVEETIVECQDQEHENDGRKLNKNRH</sequence>